<evidence type="ECO:0000256" key="3">
    <source>
        <dbReference type="ARBA" id="ARBA00022801"/>
    </source>
</evidence>
<dbReference type="OrthoDB" id="7574679at2"/>
<dbReference type="SUPFAM" id="SSF55486">
    <property type="entry name" value="Metalloproteases ('zincins'), catalytic domain"/>
    <property type="match status" value="1"/>
</dbReference>
<dbReference type="EMBL" id="RWIU01000004">
    <property type="protein sequence ID" value="RSK42774.1"/>
    <property type="molecule type" value="Genomic_DNA"/>
</dbReference>
<evidence type="ECO:0000313" key="7">
    <source>
        <dbReference type="EMBL" id="RSK42774.1"/>
    </source>
</evidence>
<dbReference type="Pfam" id="PF01833">
    <property type="entry name" value="TIG"/>
    <property type="match status" value="1"/>
</dbReference>
<dbReference type="InterPro" id="IPR013783">
    <property type="entry name" value="Ig-like_fold"/>
</dbReference>
<keyword evidence="1 7" id="KW-0645">Protease</keyword>
<sequence length="724" mass="77057">MAWPNRRQANPVPFQRPDGTFPALMKLNFSSLLFSLLLGAGGLQPLRAQVLPTAAETRCLLLPLSPAIRLAQAVRVVEGEVLDATSFRGINGRIFTRHRLRVFKQLKGPAATELTVLTEGGTLGLERQELTNTLRLAPGEQGLFFLEPVRFAGVAVGAGWQAYGSEQGFVRYELSTATATEPFRQYRQLDAAFYQTIGGAAPHLVQANPALDVALLRRAQPPVAAKGQAPVITTLAPASLTAGTNAILTIAGSGFGASRGAGSVEFRNADDGGASYTKVNDDDYISWTDTRIQVRVPSLSASRNPAGTGNVRVTTADQVPAVSPGIVTIVFAAANVLDTNTGQRTVPGHRNFDGAGGVTFRFDAGFASNAPASAAWQRALATWRCQTGINWSVGTTRTKTGVADDGENSVGFDNGPELPTGVLGRTTSYYRGCYLASGAVVFYVQEIDTQFDDATNWQFGPGNPTAVQIDFETVAVHELGHAQQLSHLILPTAVMHYAIARGQRSRTLAAGSDIAGGRYVLRTRSFLPAACGPAPMLPAPLTGQLATYAAGSGTTLQWTTRDECYLNGFVVERAPADTTAGWRQVAAVAAGATSGQYRFVDAQPLPGLSYYRLRLRRPDNSLDTAMPIGVTDDASALNSLQVFPNPYQTGEPLNLQYVGGSAAGSLVVRFYDAVGRYLAGSRLDYLPGLNRLPVTPPSLCAGYYLIRWTDTNGRNGVVPLVVSE</sequence>
<dbReference type="InterPro" id="IPR002909">
    <property type="entry name" value="IPT_dom"/>
</dbReference>
<evidence type="ECO:0000256" key="2">
    <source>
        <dbReference type="ARBA" id="ARBA00022723"/>
    </source>
</evidence>
<dbReference type="GO" id="GO:0031012">
    <property type="term" value="C:extracellular matrix"/>
    <property type="evidence" value="ECO:0007669"/>
    <property type="project" value="InterPro"/>
</dbReference>
<keyword evidence="7" id="KW-0482">Metalloprotease</keyword>
<evidence type="ECO:0000313" key="8">
    <source>
        <dbReference type="Proteomes" id="UP000270291"/>
    </source>
</evidence>
<reference evidence="7 8" key="1">
    <citation type="submission" date="2018-12" db="EMBL/GenBank/DDBJ databases">
        <authorList>
            <person name="Feng G."/>
            <person name="Zhu H."/>
        </authorList>
    </citation>
    <scope>NUCLEOTIDE SEQUENCE [LARGE SCALE GENOMIC DNA]</scope>
    <source>
        <strain evidence="7 8">LMG 26000</strain>
    </source>
</reference>
<keyword evidence="2" id="KW-0479">Metal-binding</keyword>
<gene>
    <name evidence="7" type="ORF">EI293_13315</name>
</gene>
<dbReference type="AlphaFoldDB" id="A0A428K8I3"/>
<organism evidence="7 8">
    <name type="scientific">Hymenobacter perfusus</name>
    <dbReference type="NCBI Taxonomy" id="1236770"/>
    <lineage>
        <taxon>Bacteria</taxon>
        <taxon>Pseudomonadati</taxon>
        <taxon>Bacteroidota</taxon>
        <taxon>Cytophagia</taxon>
        <taxon>Cytophagales</taxon>
        <taxon>Hymenobacteraceae</taxon>
        <taxon>Hymenobacter</taxon>
    </lineage>
</organism>
<evidence type="ECO:0000256" key="4">
    <source>
        <dbReference type="ARBA" id="ARBA00022833"/>
    </source>
</evidence>
<dbReference type="GO" id="GO:0004222">
    <property type="term" value="F:metalloendopeptidase activity"/>
    <property type="evidence" value="ECO:0007669"/>
    <property type="project" value="InterPro"/>
</dbReference>
<keyword evidence="4" id="KW-0862">Zinc</keyword>
<evidence type="ECO:0000256" key="1">
    <source>
        <dbReference type="ARBA" id="ARBA00022670"/>
    </source>
</evidence>
<feature type="domain" description="IPT/TIG" evidence="6">
    <location>
        <begin position="230"/>
        <end position="317"/>
    </location>
</feature>
<dbReference type="InterPro" id="IPR014756">
    <property type="entry name" value="Ig_E-set"/>
</dbReference>
<dbReference type="Pfam" id="PF00413">
    <property type="entry name" value="Peptidase_M10"/>
    <property type="match status" value="1"/>
</dbReference>
<dbReference type="InterPro" id="IPR001818">
    <property type="entry name" value="Pept_M10_metallopeptidase"/>
</dbReference>
<evidence type="ECO:0000259" key="5">
    <source>
        <dbReference type="Pfam" id="PF00413"/>
    </source>
</evidence>
<proteinExistence type="predicted"/>
<dbReference type="SUPFAM" id="SSF81296">
    <property type="entry name" value="E set domains"/>
    <property type="match status" value="1"/>
</dbReference>
<dbReference type="Gene3D" id="2.60.40.10">
    <property type="entry name" value="Immunoglobulins"/>
    <property type="match status" value="1"/>
</dbReference>
<name>A0A428K8I3_9BACT</name>
<protein>
    <submittedName>
        <fullName evidence="7">Matrixin family metalloprotease</fullName>
    </submittedName>
</protein>
<dbReference type="InterPro" id="IPR024079">
    <property type="entry name" value="MetalloPept_cat_dom_sf"/>
</dbReference>
<dbReference type="GO" id="GO:0008270">
    <property type="term" value="F:zinc ion binding"/>
    <property type="evidence" value="ECO:0007669"/>
    <property type="project" value="InterPro"/>
</dbReference>
<dbReference type="GO" id="GO:0006508">
    <property type="term" value="P:proteolysis"/>
    <property type="evidence" value="ECO:0007669"/>
    <property type="project" value="UniProtKB-KW"/>
</dbReference>
<dbReference type="Proteomes" id="UP000270291">
    <property type="component" value="Unassembled WGS sequence"/>
</dbReference>
<keyword evidence="3" id="KW-0378">Hydrolase</keyword>
<dbReference type="Gene3D" id="3.40.390.10">
    <property type="entry name" value="Collagenase (Catalytic Domain)"/>
    <property type="match status" value="1"/>
</dbReference>
<feature type="domain" description="Peptidase M10 metallopeptidase" evidence="5">
    <location>
        <begin position="445"/>
        <end position="514"/>
    </location>
</feature>
<accession>A0A428K8I3</accession>
<keyword evidence="8" id="KW-1185">Reference proteome</keyword>
<evidence type="ECO:0000259" key="6">
    <source>
        <dbReference type="Pfam" id="PF01833"/>
    </source>
</evidence>
<comment type="caution">
    <text evidence="7">The sequence shown here is derived from an EMBL/GenBank/DDBJ whole genome shotgun (WGS) entry which is preliminary data.</text>
</comment>